<dbReference type="EC" id="1.1.1.-" evidence="3"/>
<dbReference type="InterPro" id="IPR043143">
    <property type="entry name" value="Mal/L-sulf/L-lact_DH-like_NADP"/>
</dbReference>
<dbReference type="Gene3D" id="3.30.1370.60">
    <property type="entry name" value="Hypothetical oxidoreductase yiak, domain 2"/>
    <property type="match status" value="1"/>
</dbReference>
<comment type="similarity">
    <text evidence="1">Belongs to the LDH2/MDH2 oxidoreductase family.</text>
</comment>
<evidence type="ECO:0000313" key="4">
    <source>
        <dbReference type="Proteomes" id="UP000317243"/>
    </source>
</evidence>
<dbReference type="OrthoDB" id="9769447at2"/>
<evidence type="ECO:0000256" key="2">
    <source>
        <dbReference type="ARBA" id="ARBA00023002"/>
    </source>
</evidence>
<evidence type="ECO:0000256" key="1">
    <source>
        <dbReference type="ARBA" id="ARBA00006056"/>
    </source>
</evidence>
<dbReference type="PANTHER" id="PTHR11091:SF0">
    <property type="entry name" value="MALATE DEHYDROGENASE"/>
    <property type="match status" value="1"/>
</dbReference>
<proteinExistence type="inferred from homology"/>
<dbReference type="Proteomes" id="UP000317243">
    <property type="component" value="Unassembled WGS sequence"/>
</dbReference>
<gene>
    <name evidence="3" type="primary">yjmC</name>
    <name evidence="3" type="ORF">KOR42_38930</name>
</gene>
<dbReference type="Pfam" id="PF02615">
    <property type="entry name" value="Ldh_2"/>
    <property type="match status" value="1"/>
</dbReference>
<dbReference type="SUPFAM" id="SSF89733">
    <property type="entry name" value="L-sulfolactate dehydrogenase-like"/>
    <property type="match status" value="1"/>
</dbReference>
<reference evidence="3 4" key="1">
    <citation type="submission" date="2019-02" db="EMBL/GenBank/DDBJ databases">
        <title>Deep-cultivation of Planctomycetes and their phenomic and genomic characterization uncovers novel biology.</title>
        <authorList>
            <person name="Wiegand S."/>
            <person name="Jogler M."/>
            <person name="Boedeker C."/>
            <person name="Pinto D."/>
            <person name="Vollmers J."/>
            <person name="Rivas-Marin E."/>
            <person name="Kohn T."/>
            <person name="Peeters S.H."/>
            <person name="Heuer A."/>
            <person name="Rast P."/>
            <person name="Oberbeckmann S."/>
            <person name="Bunk B."/>
            <person name="Jeske O."/>
            <person name="Meyerdierks A."/>
            <person name="Storesund J.E."/>
            <person name="Kallscheuer N."/>
            <person name="Luecker S."/>
            <person name="Lage O.M."/>
            <person name="Pohl T."/>
            <person name="Merkel B.J."/>
            <person name="Hornburger P."/>
            <person name="Mueller R.-W."/>
            <person name="Bruemmer F."/>
            <person name="Labrenz M."/>
            <person name="Spormann A.M."/>
            <person name="Op Den Camp H."/>
            <person name="Overmann J."/>
            <person name="Amann R."/>
            <person name="Jetten M.S.M."/>
            <person name="Mascher T."/>
            <person name="Medema M.H."/>
            <person name="Devos D.P."/>
            <person name="Kaster A.-K."/>
            <person name="Ovreas L."/>
            <person name="Rohde M."/>
            <person name="Galperin M.Y."/>
            <person name="Jogler C."/>
        </authorList>
    </citation>
    <scope>NUCLEOTIDE SEQUENCE [LARGE SCALE GENOMIC DNA]</scope>
    <source>
        <strain evidence="3 4">KOR42</strain>
    </source>
</reference>
<dbReference type="PANTHER" id="PTHR11091">
    <property type="entry name" value="OXIDOREDUCTASE-RELATED"/>
    <property type="match status" value="1"/>
</dbReference>
<name>A0A5C5WGN7_9PLAN</name>
<sequence length="356" mass="37611">MAMSSAIPIPTDSPDLIRIPVEQMVSVVEQILVKKSLFQFDATVAAQRLVEADLYGIPSHGCGRIRELVSAIDCGDVDPRARVLIVDENDVLSVLDGGRALGHLAATKGVEAAIAKAKSSGVGISCIGNSQTLGALSVPLRMASENGLIAIGFSSTGGATVAAPGMTTGVVGNAAFAYVIPRKDLPPIVFDSACGVESWGKLNLLKRFGVSMPNDFAFDSEGQPTSDIDAAATLMPLGGELGFGLSFLGSILAGPLVGGQMAIRKKGTDSSDDSQHFVIVLDIGHFTEADRFHKRIDVAVEEMKEKAKEGDREFRIPGERGADCFHEYSTTGIPLHRSILEEIKQLAQSLNVDDSF</sequence>
<comment type="caution">
    <text evidence="3">The sequence shown here is derived from an EMBL/GenBank/DDBJ whole genome shotgun (WGS) entry which is preliminary data.</text>
</comment>
<organism evidence="3 4">
    <name type="scientific">Thalassoglobus neptunius</name>
    <dbReference type="NCBI Taxonomy" id="1938619"/>
    <lineage>
        <taxon>Bacteria</taxon>
        <taxon>Pseudomonadati</taxon>
        <taxon>Planctomycetota</taxon>
        <taxon>Planctomycetia</taxon>
        <taxon>Planctomycetales</taxon>
        <taxon>Planctomycetaceae</taxon>
        <taxon>Thalassoglobus</taxon>
    </lineage>
</organism>
<keyword evidence="2 3" id="KW-0560">Oxidoreductase</keyword>
<dbReference type="InterPro" id="IPR036111">
    <property type="entry name" value="Mal/L-sulfo/L-lacto_DH-like_sf"/>
</dbReference>
<dbReference type="GO" id="GO:0016491">
    <property type="term" value="F:oxidoreductase activity"/>
    <property type="evidence" value="ECO:0007669"/>
    <property type="project" value="UniProtKB-KW"/>
</dbReference>
<evidence type="ECO:0000313" key="3">
    <source>
        <dbReference type="EMBL" id="TWT49820.1"/>
    </source>
</evidence>
<dbReference type="InterPro" id="IPR043144">
    <property type="entry name" value="Mal/L-sulf/L-lact_DH-like_ah"/>
</dbReference>
<dbReference type="Gene3D" id="1.10.1530.10">
    <property type="match status" value="1"/>
</dbReference>
<protein>
    <submittedName>
        <fullName evidence="3">Putative oxidoreductase YjmC</fullName>
        <ecNumber evidence="3">1.1.1.-</ecNumber>
    </submittedName>
</protein>
<accession>A0A5C5WGN7</accession>
<dbReference type="AlphaFoldDB" id="A0A5C5WGN7"/>
<dbReference type="EMBL" id="SIHI01000018">
    <property type="protein sequence ID" value="TWT49820.1"/>
    <property type="molecule type" value="Genomic_DNA"/>
</dbReference>
<keyword evidence="4" id="KW-1185">Reference proteome</keyword>
<dbReference type="InterPro" id="IPR003767">
    <property type="entry name" value="Malate/L-lactate_DH-like"/>
</dbReference>